<feature type="region of interest" description="Disordered" evidence="1">
    <location>
        <begin position="113"/>
        <end position="139"/>
    </location>
</feature>
<feature type="compositionally biased region" description="Polar residues" evidence="1">
    <location>
        <begin position="566"/>
        <end position="582"/>
    </location>
</feature>
<gene>
    <name evidence="2" type="ORF">AYI69_g6884</name>
</gene>
<accession>A0A1R1XVU2</accession>
<keyword evidence="3" id="KW-1185">Reference proteome</keyword>
<evidence type="ECO:0000313" key="3">
    <source>
        <dbReference type="Proteomes" id="UP000187429"/>
    </source>
</evidence>
<name>A0A1R1XVU2_9FUNG</name>
<dbReference type="PANTHER" id="PTHR33066:SF2">
    <property type="entry name" value="FILAGGRIN-2-LIKE"/>
    <property type="match status" value="1"/>
</dbReference>
<sequence>MMDQEDPYVTTRIPLTDLAVYPELIEAFPSIEEDFFRTPLTEERKESARSCPKSSSMNYLPPPLNDSVYTADNPGLTTEDQHIVFSNKMRVLLADIDSLITQGRRDNLQKGMELPEDAGEERGLSRPHNKAHSRGTPRNVSICVDQTGEQEMNPKHCREGVPDPIQKTGIEQQGIRGEPKKSFCRAGPLGWPMFVQTWPSTTKRLEMFDEESAASPKSNSDGPPPLTHHPIRSKRKITPAADRILTDEVAALLFKKAIEETQTSPRLEEIESSCRTEEFQNGNADVDMEDGLEEELYDITRPRGCIHVYPNPQDLQEVSSILVERQILPAPRAPVWTVTQPRHFHQGLTTSSDMGSITGYAGLGVSRRTVNIRRIQGDMQNENQQNLIQAARAGVQNQGREIFDHAEESYHAFRNANQHAGHDAESSQPNFTEVLDELHRESASNVSGSSPWTPSVTKVARAKYHYAVIHPRKNRAGDIYILQRQCMRGGSWVNNLFRDMESAIGTDAHHCQGATVDLICATSQQGNRKISTYIHRKHNNPCICSEIWRHYIGEASGNRETDLDTLPTNQHSPAGNLHTVSTEPGRCSEPSNRANRMVNIRPNIHDAERYVRPPRRGSYCYQKEQEAESFLQLVSGYQGIRDQLAVGQLEWVEEPIRLPAMELNLESGSEGLTGTTDSNTYFSSMEISNMIPRTDEIINIPTDSASGDNNNFRPQNRKITVNRELTLESDSLADKRRVLQEQGFSDLAIEIFVSN</sequence>
<dbReference type="EMBL" id="LSSM01003193">
    <property type="protein sequence ID" value="OMJ18750.1"/>
    <property type="molecule type" value="Genomic_DNA"/>
</dbReference>
<dbReference type="OrthoDB" id="5545891at2759"/>
<feature type="region of interest" description="Disordered" evidence="1">
    <location>
        <begin position="44"/>
        <end position="65"/>
    </location>
</feature>
<evidence type="ECO:0000256" key="1">
    <source>
        <dbReference type="SAM" id="MobiDB-lite"/>
    </source>
</evidence>
<organism evidence="2 3">
    <name type="scientific">Smittium culicis</name>
    <dbReference type="NCBI Taxonomy" id="133412"/>
    <lineage>
        <taxon>Eukaryota</taxon>
        <taxon>Fungi</taxon>
        <taxon>Fungi incertae sedis</taxon>
        <taxon>Zoopagomycota</taxon>
        <taxon>Kickxellomycotina</taxon>
        <taxon>Harpellomycetes</taxon>
        <taxon>Harpellales</taxon>
        <taxon>Legeriomycetaceae</taxon>
        <taxon>Smittium</taxon>
    </lineage>
</organism>
<dbReference type="AlphaFoldDB" id="A0A1R1XVU2"/>
<dbReference type="Proteomes" id="UP000187429">
    <property type="component" value="Unassembled WGS sequence"/>
</dbReference>
<feature type="region of interest" description="Disordered" evidence="1">
    <location>
        <begin position="210"/>
        <end position="239"/>
    </location>
</feature>
<reference evidence="3" key="1">
    <citation type="submission" date="2017-01" db="EMBL/GenBank/DDBJ databases">
        <authorList>
            <person name="Wang Y."/>
            <person name="White M."/>
            <person name="Kvist S."/>
            <person name="Moncalvo J.-M."/>
        </authorList>
    </citation>
    <scope>NUCLEOTIDE SEQUENCE [LARGE SCALE GENOMIC DNA]</scope>
    <source>
        <strain evidence="3">ID-206-W2</strain>
    </source>
</reference>
<protein>
    <submittedName>
        <fullName evidence="2">Uncharacterized protein</fullName>
    </submittedName>
</protein>
<comment type="caution">
    <text evidence="2">The sequence shown here is derived from an EMBL/GenBank/DDBJ whole genome shotgun (WGS) entry which is preliminary data.</text>
</comment>
<feature type="region of interest" description="Disordered" evidence="1">
    <location>
        <begin position="565"/>
        <end position="590"/>
    </location>
</feature>
<evidence type="ECO:0000313" key="2">
    <source>
        <dbReference type="EMBL" id="OMJ18750.1"/>
    </source>
</evidence>
<dbReference type="PANTHER" id="PTHR33066">
    <property type="entry name" value="INTEGRASE_SAM-LIKE_N DOMAIN-CONTAINING PROTEIN"/>
    <property type="match status" value="1"/>
</dbReference>
<feature type="compositionally biased region" description="Basic residues" evidence="1">
    <location>
        <begin position="125"/>
        <end position="135"/>
    </location>
</feature>
<proteinExistence type="predicted"/>